<feature type="transmembrane region" description="Helical" evidence="6">
    <location>
        <begin position="107"/>
        <end position="127"/>
    </location>
</feature>
<evidence type="ECO:0000256" key="2">
    <source>
        <dbReference type="ARBA" id="ARBA00007362"/>
    </source>
</evidence>
<reference evidence="8" key="1">
    <citation type="submission" date="2016-10" db="EMBL/GenBank/DDBJ databases">
        <authorList>
            <person name="Wibberg D."/>
        </authorList>
    </citation>
    <scope>NUCLEOTIDE SEQUENCE [LARGE SCALE GENOMIC DNA]</scope>
</reference>
<dbReference type="SUPFAM" id="SSF103481">
    <property type="entry name" value="Multidrug resistance efflux transporter EmrE"/>
    <property type="match status" value="2"/>
</dbReference>
<proteinExistence type="inferred from homology"/>
<feature type="transmembrane region" description="Helical" evidence="6">
    <location>
        <begin position="202"/>
        <end position="225"/>
    </location>
</feature>
<protein>
    <submittedName>
        <fullName evidence="7">Inner membrane protein YtfF</fullName>
    </submittedName>
</protein>
<comment type="similarity">
    <text evidence="2">Belongs to the EamA transporter family.</text>
</comment>
<accession>A0A1R3U2T1</accession>
<name>A0A1R3U2T1_9HYPH</name>
<keyword evidence="5 6" id="KW-0472">Membrane</keyword>
<dbReference type="Proteomes" id="UP000187891">
    <property type="component" value="Unassembled WGS sequence"/>
</dbReference>
<dbReference type="PANTHER" id="PTHR32322">
    <property type="entry name" value="INNER MEMBRANE TRANSPORTER"/>
    <property type="match status" value="1"/>
</dbReference>
<organism evidence="7 8">
    <name type="scientific">Agrobacterium rosae</name>
    <dbReference type="NCBI Taxonomy" id="1972867"/>
    <lineage>
        <taxon>Bacteria</taxon>
        <taxon>Pseudomonadati</taxon>
        <taxon>Pseudomonadota</taxon>
        <taxon>Alphaproteobacteria</taxon>
        <taxon>Hyphomicrobiales</taxon>
        <taxon>Rhizobiaceae</taxon>
        <taxon>Rhizobium/Agrobacterium group</taxon>
        <taxon>Agrobacterium</taxon>
    </lineage>
</organism>
<feature type="transmembrane region" description="Helical" evidence="6">
    <location>
        <begin position="79"/>
        <end position="101"/>
    </location>
</feature>
<evidence type="ECO:0000256" key="3">
    <source>
        <dbReference type="ARBA" id="ARBA00022692"/>
    </source>
</evidence>
<evidence type="ECO:0000256" key="6">
    <source>
        <dbReference type="SAM" id="Phobius"/>
    </source>
</evidence>
<feature type="transmembrane region" description="Helical" evidence="6">
    <location>
        <begin position="50"/>
        <end position="67"/>
    </location>
</feature>
<feature type="transmembrane region" description="Helical" evidence="6">
    <location>
        <begin position="136"/>
        <end position="154"/>
    </location>
</feature>
<dbReference type="GO" id="GO:0016020">
    <property type="term" value="C:membrane"/>
    <property type="evidence" value="ECO:0007669"/>
    <property type="project" value="UniProtKB-SubCell"/>
</dbReference>
<feature type="transmembrane region" description="Helical" evidence="6">
    <location>
        <begin position="237"/>
        <end position="258"/>
    </location>
</feature>
<comment type="subcellular location">
    <subcellularLocation>
        <location evidence="1">Membrane</location>
        <topology evidence="1">Multi-pass membrane protein</topology>
    </subcellularLocation>
</comment>
<dbReference type="STRING" id="1907666.DSM25559_4534"/>
<feature type="transmembrane region" description="Helical" evidence="6">
    <location>
        <begin position="296"/>
        <end position="313"/>
    </location>
</feature>
<evidence type="ECO:0000313" key="8">
    <source>
        <dbReference type="Proteomes" id="UP000187891"/>
    </source>
</evidence>
<feature type="transmembrane region" description="Helical" evidence="6">
    <location>
        <begin position="166"/>
        <end position="190"/>
    </location>
</feature>
<evidence type="ECO:0000313" key="7">
    <source>
        <dbReference type="EMBL" id="SCX34646.1"/>
    </source>
</evidence>
<sequence>MSQKPSDNHRSANGRPTVYLCPFNVQGPLWGLTFLAPRAVAPFTAWDLTIARYGIFGLACLLLMADRRFRPIGITRSRLLIGLLLGGAGYVGYFISVAFAVQLAGAAVPPVIIGTMPMFLAVIANILDRSAPWKAIALPLALIAIGVAIVNAATVSAADVADAESILLGVLASSAALAIWIAYGLANAAVMRSADAPDGLQWTGLQGIGAAIGSLLLLPLASFDLAGTASTLETARFIVWALVMGLAGSWFATWCWVVASRRLPLALAAQLIVAETVFGLAYGFLFEGRFPTPAEAIGVVMQFVGVCSAIAVFRKPRTPSSLSQNPEAQV</sequence>
<evidence type="ECO:0000256" key="5">
    <source>
        <dbReference type="ARBA" id="ARBA00023136"/>
    </source>
</evidence>
<dbReference type="InterPro" id="IPR050638">
    <property type="entry name" value="AA-Vitamin_Transporters"/>
</dbReference>
<dbReference type="AlphaFoldDB" id="A0A1R3U2T1"/>
<evidence type="ECO:0000256" key="1">
    <source>
        <dbReference type="ARBA" id="ARBA00004141"/>
    </source>
</evidence>
<dbReference type="InterPro" id="IPR037185">
    <property type="entry name" value="EmrE-like"/>
</dbReference>
<evidence type="ECO:0000256" key="4">
    <source>
        <dbReference type="ARBA" id="ARBA00022989"/>
    </source>
</evidence>
<feature type="transmembrane region" description="Helical" evidence="6">
    <location>
        <begin position="265"/>
        <end position="284"/>
    </location>
</feature>
<dbReference type="PANTHER" id="PTHR32322:SF2">
    <property type="entry name" value="EAMA DOMAIN-CONTAINING PROTEIN"/>
    <property type="match status" value="1"/>
</dbReference>
<gene>
    <name evidence="7" type="primary">ytfF_2</name>
    <name evidence="7" type="ORF">DSM25559_4534</name>
</gene>
<keyword evidence="3 6" id="KW-0812">Transmembrane</keyword>
<dbReference type="EMBL" id="FMUE01000016">
    <property type="protein sequence ID" value="SCX34646.1"/>
    <property type="molecule type" value="Genomic_DNA"/>
</dbReference>
<keyword evidence="4 6" id="KW-1133">Transmembrane helix</keyword>